<keyword evidence="11 13" id="KW-0472">Membrane</keyword>
<evidence type="ECO:0000256" key="9">
    <source>
        <dbReference type="ARBA" id="ARBA00023065"/>
    </source>
</evidence>
<protein>
    <recommendedName>
        <fullName evidence="12">ATP synthase complex subunit 8</fullName>
    </recommendedName>
</protein>
<dbReference type="AlphaFoldDB" id="A0A3G3FX27"/>
<evidence type="ECO:0000313" key="14">
    <source>
        <dbReference type="EMBL" id="AYQ19005.1"/>
    </source>
</evidence>
<comment type="similarity">
    <text evidence="2 12">Belongs to the ATPase protein 8 family.</text>
</comment>
<keyword evidence="9 12" id="KW-0406">Ion transport</keyword>
<evidence type="ECO:0000256" key="7">
    <source>
        <dbReference type="ARBA" id="ARBA00022781"/>
    </source>
</evidence>
<evidence type="ECO:0000256" key="2">
    <source>
        <dbReference type="ARBA" id="ARBA00008892"/>
    </source>
</evidence>
<evidence type="ECO:0000256" key="12">
    <source>
        <dbReference type="RuleBase" id="RU003661"/>
    </source>
</evidence>
<dbReference type="InterPro" id="IPR001421">
    <property type="entry name" value="ATP8_metazoa"/>
</dbReference>
<evidence type="ECO:0000256" key="11">
    <source>
        <dbReference type="ARBA" id="ARBA00023136"/>
    </source>
</evidence>
<keyword evidence="8 13" id="KW-1133">Transmembrane helix</keyword>
<evidence type="ECO:0000256" key="4">
    <source>
        <dbReference type="ARBA" id="ARBA00022448"/>
    </source>
</evidence>
<dbReference type="GO" id="GO:0045259">
    <property type="term" value="C:proton-transporting ATP synthase complex"/>
    <property type="evidence" value="ECO:0007669"/>
    <property type="project" value="UniProtKB-KW"/>
</dbReference>
<reference evidence="14" key="1">
    <citation type="journal article" date="2015" name="Mol. Biol. Evol.">
        <title>Soup to Tree: The Phylogeny of Beetles Inferred by Mitochondrial Metagenomics of a Bornean Rainforest Sample.</title>
        <authorList>
            <person name="Crampton-Platt A."/>
            <person name="Timmermans M.J."/>
            <person name="Gimmel M.L."/>
            <person name="Kutty S.N."/>
            <person name="Cockerill T.D."/>
            <person name="Vun Khen C."/>
            <person name="Vogler A.P."/>
        </authorList>
    </citation>
    <scope>NUCLEOTIDE SEQUENCE</scope>
</reference>
<keyword evidence="5 12" id="KW-0138">CF(0)</keyword>
<evidence type="ECO:0000256" key="6">
    <source>
        <dbReference type="ARBA" id="ARBA00022692"/>
    </source>
</evidence>
<gene>
    <name evidence="14" type="primary">atp8</name>
</gene>
<dbReference type="GO" id="GO:0031966">
    <property type="term" value="C:mitochondrial membrane"/>
    <property type="evidence" value="ECO:0007669"/>
    <property type="project" value="UniProtKB-SubCell"/>
</dbReference>
<evidence type="ECO:0000256" key="10">
    <source>
        <dbReference type="ARBA" id="ARBA00023128"/>
    </source>
</evidence>
<keyword evidence="4 12" id="KW-0813">Transport</keyword>
<evidence type="ECO:0000256" key="8">
    <source>
        <dbReference type="ARBA" id="ARBA00022989"/>
    </source>
</evidence>
<reference evidence="14" key="2">
    <citation type="submission" date="2018-09" db="EMBL/GenBank/DDBJ databases">
        <authorList>
            <person name="James G."/>
        </authorList>
    </citation>
    <scope>NUCLEOTIDE SEQUENCE</scope>
</reference>
<dbReference type="Pfam" id="PF00895">
    <property type="entry name" value="ATP-synt_8"/>
    <property type="match status" value="1"/>
</dbReference>
<comment type="subcellular location">
    <subcellularLocation>
        <location evidence="1 12">Mitochondrion membrane</location>
        <topology evidence="1 12">Single-pass membrane protein</topology>
    </subcellularLocation>
</comment>
<dbReference type="GO" id="GO:0015986">
    <property type="term" value="P:proton motive force-driven ATP synthesis"/>
    <property type="evidence" value="ECO:0007669"/>
    <property type="project" value="InterPro"/>
</dbReference>
<keyword evidence="10 12" id="KW-0496">Mitochondrion</keyword>
<dbReference type="GO" id="GO:0015078">
    <property type="term" value="F:proton transmembrane transporter activity"/>
    <property type="evidence" value="ECO:0007669"/>
    <property type="project" value="InterPro"/>
</dbReference>
<dbReference type="EMBL" id="MH836605">
    <property type="protein sequence ID" value="AYQ19005.1"/>
    <property type="molecule type" value="Genomic_DNA"/>
</dbReference>
<organism evidence="14">
    <name type="scientific">Ptilodactylidae sp. 2 ACP-2013</name>
    <dbReference type="NCBI Taxonomy" id="1434563"/>
    <lineage>
        <taxon>Eukaryota</taxon>
        <taxon>Metazoa</taxon>
        <taxon>Ecdysozoa</taxon>
        <taxon>Arthropoda</taxon>
        <taxon>Hexapoda</taxon>
        <taxon>Insecta</taxon>
        <taxon>Pterygota</taxon>
        <taxon>Neoptera</taxon>
        <taxon>Endopterygota</taxon>
        <taxon>Coleoptera</taxon>
        <taxon>Polyphaga</taxon>
        <taxon>Elateriformia</taxon>
        <taxon>Byrrhoidea</taxon>
        <taxon>Ptilodactylidae</taxon>
    </lineage>
</organism>
<name>A0A3G3FX27_9COLE</name>
<evidence type="ECO:0000256" key="1">
    <source>
        <dbReference type="ARBA" id="ARBA00004304"/>
    </source>
</evidence>
<geneLocation type="mitochondrion" evidence="14"/>
<accession>A0A3G3FX27</accession>
<keyword evidence="6 12" id="KW-0812">Transmembrane</keyword>
<comment type="subunit">
    <text evidence="3">F-type ATPases have 2 components, CF(1) - the catalytic core - and CF(0) - the membrane proton channel.</text>
</comment>
<sequence length="52" mass="6463">MPQMAPMSWTILFILFSLVFIMFNLINFFLFNYKIKSTEKKQFSKIYSNWKW</sequence>
<evidence type="ECO:0000256" key="5">
    <source>
        <dbReference type="ARBA" id="ARBA00022547"/>
    </source>
</evidence>
<feature type="transmembrane region" description="Helical" evidence="13">
    <location>
        <begin position="6"/>
        <end position="31"/>
    </location>
</feature>
<keyword evidence="7 12" id="KW-0375">Hydrogen ion transport</keyword>
<evidence type="ECO:0000256" key="3">
    <source>
        <dbReference type="ARBA" id="ARBA00011291"/>
    </source>
</evidence>
<evidence type="ECO:0000256" key="13">
    <source>
        <dbReference type="SAM" id="Phobius"/>
    </source>
</evidence>
<proteinExistence type="inferred from homology"/>